<dbReference type="AlphaFoldDB" id="A0A3B0YCR5"/>
<name>A0A3B0YCR5_9ZZZZ</name>
<dbReference type="PANTHER" id="PTHR40396">
    <property type="entry name" value="ATPASE-LIKE PROTEIN"/>
    <property type="match status" value="1"/>
</dbReference>
<sequence>MLVEFSVANFLSVREQTTLSLVKAKGDELEDTNSFGPDALATPALLRSSAIYGPNAAGKSNVIRALQVMQRMVLKSAGQSQVGEALPITPFLLNEASQSKPSEFEVTFVSQGVRYQYGFAATSDRITEEWLLAYPEGKSQRWFDRLYNTESDEYEWKMGGFFTGKKKVWIDATRPNALFLSTAIQLNNQQLKPVFEWFAETLHVAGFGRWVPSFSIELCEKDDAREKIVSFLQAADIDIDGVELENEKFNIDDLPDDMPDTLKNEIANKYRGKSLVSVKTAHVSDSGKKVLFDLGDESDGTQKIFALAGPWLDTLENGYVLVIDELHDNLHPLIVEFLIKLFHGKETNPKNAQLIFSTHDTSILNQEVFRRDQIWFCDKDRHQATRLYPLTDFSPRKGIENLERGYLSGRYGALPYLKNIKTAMVG</sequence>
<evidence type="ECO:0000313" key="2">
    <source>
        <dbReference type="EMBL" id="VAW74103.1"/>
    </source>
</evidence>
<proteinExistence type="predicted"/>
<gene>
    <name evidence="2" type="ORF">MNBD_GAMMA13-306</name>
</gene>
<dbReference type="PANTHER" id="PTHR40396:SF1">
    <property type="entry name" value="ATPASE AAA-TYPE CORE DOMAIN-CONTAINING PROTEIN"/>
    <property type="match status" value="1"/>
</dbReference>
<dbReference type="EMBL" id="UOFK01000053">
    <property type="protein sequence ID" value="VAW74103.1"/>
    <property type="molecule type" value="Genomic_DNA"/>
</dbReference>
<evidence type="ECO:0000259" key="1">
    <source>
        <dbReference type="Pfam" id="PF13304"/>
    </source>
</evidence>
<reference evidence="2" key="1">
    <citation type="submission" date="2018-06" db="EMBL/GenBank/DDBJ databases">
        <authorList>
            <person name="Zhirakovskaya E."/>
        </authorList>
    </citation>
    <scope>NUCLEOTIDE SEQUENCE</scope>
</reference>
<protein>
    <recommendedName>
        <fullName evidence="1">ATPase AAA-type core domain-containing protein</fullName>
    </recommendedName>
</protein>
<feature type="domain" description="ATPase AAA-type core" evidence="1">
    <location>
        <begin position="50"/>
        <end position="365"/>
    </location>
</feature>
<accession>A0A3B0YCR5</accession>
<dbReference type="GO" id="GO:0016887">
    <property type="term" value="F:ATP hydrolysis activity"/>
    <property type="evidence" value="ECO:0007669"/>
    <property type="project" value="InterPro"/>
</dbReference>
<dbReference type="InterPro" id="IPR027417">
    <property type="entry name" value="P-loop_NTPase"/>
</dbReference>
<organism evidence="2">
    <name type="scientific">hydrothermal vent metagenome</name>
    <dbReference type="NCBI Taxonomy" id="652676"/>
    <lineage>
        <taxon>unclassified sequences</taxon>
        <taxon>metagenomes</taxon>
        <taxon>ecological metagenomes</taxon>
    </lineage>
</organism>
<dbReference type="GO" id="GO:0005524">
    <property type="term" value="F:ATP binding"/>
    <property type="evidence" value="ECO:0007669"/>
    <property type="project" value="InterPro"/>
</dbReference>
<dbReference type="SUPFAM" id="SSF52540">
    <property type="entry name" value="P-loop containing nucleoside triphosphate hydrolases"/>
    <property type="match status" value="1"/>
</dbReference>
<dbReference type="InterPro" id="IPR003959">
    <property type="entry name" value="ATPase_AAA_core"/>
</dbReference>
<dbReference type="Pfam" id="PF13304">
    <property type="entry name" value="AAA_21"/>
    <property type="match status" value="1"/>
</dbReference>
<dbReference type="Gene3D" id="3.40.50.300">
    <property type="entry name" value="P-loop containing nucleotide triphosphate hydrolases"/>
    <property type="match status" value="1"/>
</dbReference>